<dbReference type="Proteomes" id="UP000287394">
    <property type="component" value="Chromosome"/>
</dbReference>
<reference evidence="2 3" key="1">
    <citation type="journal article" date="2019" name="Int. J. Syst. Evol. Microbiol.">
        <title>Capsulimonas corticalis gen. nov., sp. nov., an aerobic capsulated bacterium, of a novel bacterial order, Capsulimonadales ord. nov., of the class Armatimonadia of the phylum Armatimonadetes.</title>
        <authorList>
            <person name="Li J."/>
            <person name="Kudo C."/>
            <person name="Tonouchi A."/>
        </authorList>
    </citation>
    <scope>NUCLEOTIDE SEQUENCE [LARGE SCALE GENOMIC DNA]</scope>
    <source>
        <strain evidence="2 3">AX-7</strain>
    </source>
</reference>
<gene>
    <name evidence="2" type="ORF">CCAX7_61620</name>
</gene>
<protein>
    <submittedName>
        <fullName evidence="2">Uncharacterized protein</fullName>
    </submittedName>
</protein>
<keyword evidence="3" id="KW-1185">Reference proteome</keyword>
<dbReference type="EMBL" id="AP025739">
    <property type="protein sequence ID" value="BDI34111.1"/>
    <property type="molecule type" value="Genomic_DNA"/>
</dbReference>
<proteinExistence type="predicted"/>
<sequence>MIFINAPAVERRLAQEAQRHGVEPADYAVQILTKHLGAENGASDQSPLPFYATATPEEWNREFSGWLEGHAQRNPLPADAFDRESFYEGRP</sequence>
<feature type="region of interest" description="Disordered" evidence="1">
    <location>
        <begin position="71"/>
        <end position="91"/>
    </location>
</feature>
<evidence type="ECO:0000256" key="1">
    <source>
        <dbReference type="SAM" id="MobiDB-lite"/>
    </source>
</evidence>
<dbReference type="RefSeq" id="WP_119321656.1">
    <property type="nucleotide sequence ID" value="NZ_AP025739.1"/>
</dbReference>
<evidence type="ECO:0000313" key="3">
    <source>
        <dbReference type="Proteomes" id="UP000287394"/>
    </source>
</evidence>
<dbReference type="AlphaFoldDB" id="A0A402CWC9"/>
<dbReference type="OrthoDB" id="463809at2"/>
<feature type="compositionally biased region" description="Basic and acidic residues" evidence="1">
    <location>
        <begin position="80"/>
        <end position="91"/>
    </location>
</feature>
<accession>A0A402CWC9</accession>
<name>A0A402CWC9_9BACT</name>
<evidence type="ECO:0000313" key="2">
    <source>
        <dbReference type="EMBL" id="BDI34111.1"/>
    </source>
</evidence>
<dbReference type="KEGG" id="ccot:CCAX7_61620"/>
<organism evidence="2 3">
    <name type="scientific">Capsulimonas corticalis</name>
    <dbReference type="NCBI Taxonomy" id="2219043"/>
    <lineage>
        <taxon>Bacteria</taxon>
        <taxon>Bacillati</taxon>
        <taxon>Armatimonadota</taxon>
        <taxon>Armatimonadia</taxon>
        <taxon>Capsulimonadales</taxon>
        <taxon>Capsulimonadaceae</taxon>
        <taxon>Capsulimonas</taxon>
    </lineage>
</organism>